<reference evidence="3" key="1">
    <citation type="journal article" date="2019" name="Nat. Commun.">
        <title>Expansion of phycobilisome linker gene families in mesophilic red algae.</title>
        <authorList>
            <person name="Lee J."/>
            <person name="Kim D."/>
            <person name="Bhattacharya D."/>
            <person name="Yoon H.S."/>
        </authorList>
    </citation>
    <scope>NUCLEOTIDE SEQUENCE [LARGE SCALE GENOMIC DNA]</scope>
    <source>
        <strain evidence="3">CCMP 1328</strain>
    </source>
</reference>
<organism evidence="2 3">
    <name type="scientific">Porphyridium purpureum</name>
    <name type="common">Red alga</name>
    <name type="synonym">Porphyridium cruentum</name>
    <dbReference type="NCBI Taxonomy" id="35688"/>
    <lineage>
        <taxon>Eukaryota</taxon>
        <taxon>Rhodophyta</taxon>
        <taxon>Bangiophyceae</taxon>
        <taxon>Porphyridiales</taxon>
        <taxon>Porphyridiaceae</taxon>
        <taxon>Porphyridium</taxon>
    </lineage>
</organism>
<proteinExistence type="predicted"/>
<feature type="region of interest" description="Disordered" evidence="1">
    <location>
        <begin position="47"/>
        <end position="66"/>
    </location>
</feature>
<dbReference type="AlphaFoldDB" id="A0A5J4YZ96"/>
<feature type="compositionally biased region" description="Basic residues" evidence="1">
    <location>
        <begin position="312"/>
        <end position="323"/>
    </location>
</feature>
<feature type="region of interest" description="Disordered" evidence="1">
    <location>
        <begin position="307"/>
        <end position="328"/>
    </location>
</feature>
<dbReference type="Proteomes" id="UP000324585">
    <property type="component" value="Unassembled WGS sequence"/>
</dbReference>
<dbReference type="EMBL" id="VRMN01000002">
    <property type="protein sequence ID" value="KAA8496445.1"/>
    <property type="molecule type" value="Genomic_DNA"/>
</dbReference>
<keyword evidence="3" id="KW-1185">Reference proteome</keyword>
<evidence type="ECO:0000313" key="2">
    <source>
        <dbReference type="EMBL" id="KAA8496445.1"/>
    </source>
</evidence>
<evidence type="ECO:0000256" key="1">
    <source>
        <dbReference type="SAM" id="MobiDB-lite"/>
    </source>
</evidence>
<name>A0A5J4YZ96_PORPP</name>
<sequence length="344" mass="38822">MQYNVDRVSPVATMLWMDNLRDYTRAECGRMGQIFSFEEGHRRYQVPQDLPAPSEPPHPEGRRDELVEKQTLKIAIVQRAEAMRKLEQNKVKVFGLMMGQLSLASQDAMARDPKYATLQEDANDPIGLLNLVIVSHMTRGDVDEMKNKQYASQDYSRLTPGADESLLSFKLRFKAAILVLQLVGEPKITEERRAADFLLKLEGSMWDEAVRAHRNDGGKCSTLDMAIEYVTNFAYAKHPKAGRAWAVVGQTMSRDHVSEHEDDYGAPDIEANVGRRTGQDLACFNCSGPHMLRDCNKQPTSTEMAEAMNKAQARKARRERKKATGSNAHDADLIARIVRKLKDE</sequence>
<evidence type="ECO:0000313" key="3">
    <source>
        <dbReference type="Proteomes" id="UP000324585"/>
    </source>
</evidence>
<protein>
    <submittedName>
        <fullName evidence="2">Uncharacterized protein</fullName>
    </submittedName>
</protein>
<gene>
    <name evidence="2" type="ORF">FVE85_0174</name>
</gene>
<comment type="caution">
    <text evidence="2">The sequence shown here is derived from an EMBL/GenBank/DDBJ whole genome shotgun (WGS) entry which is preliminary data.</text>
</comment>
<accession>A0A5J4YZ96</accession>
<feature type="compositionally biased region" description="Basic and acidic residues" evidence="1">
    <location>
        <begin position="57"/>
        <end position="66"/>
    </location>
</feature>